<accession>A0ABX1PFI2</accession>
<protein>
    <recommendedName>
        <fullName evidence="4">Probable alginate O-acetylase AlgI</fullName>
    </recommendedName>
    <alternativeName>
        <fullName evidence="12">Alginate biosynthesis protein AlgI</fullName>
    </alternativeName>
</protein>
<dbReference type="PANTHER" id="PTHR13285">
    <property type="entry name" value="ACYLTRANSFERASE"/>
    <property type="match status" value="1"/>
</dbReference>
<dbReference type="InterPro" id="IPR051085">
    <property type="entry name" value="MB_O-acyltransferase"/>
</dbReference>
<feature type="transmembrane region" description="Helical" evidence="14">
    <location>
        <begin position="52"/>
        <end position="70"/>
    </location>
</feature>
<dbReference type="Proteomes" id="UP000615989">
    <property type="component" value="Unassembled WGS sequence"/>
</dbReference>
<evidence type="ECO:0000256" key="6">
    <source>
        <dbReference type="ARBA" id="ARBA00022679"/>
    </source>
</evidence>
<evidence type="ECO:0000256" key="14">
    <source>
        <dbReference type="SAM" id="Phobius"/>
    </source>
</evidence>
<evidence type="ECO:0000256" key="9">
    <source>
        <dbReference type="ARBA" id="ARBA00022989"/>
    </source>
</evidence>
<feature type="transmembrane region" description="Helical" evidence="14">
    <location>
        <begin position="394"/>
        <end position="411"/>
    </location>
</feature>
<proteinExistence type="inferred from homology"/>
<dbReference type="InterPro" id="IPR024194">
    <property type="entry name" value="Ac/AlaTfrase_AlgI/DltB"/>
</dbReference>
<evidence type="ECO:0000256" key="11">
    <source>
        <dbReference type="ARBA" id="ARBA00023315"/>
    </source>
</evidence>
<evidence type="ECO:0000313" key="15">
    <source>
        <dbReference type="EMBL" id="NMG23259.1"/>
    </source>
</evidence>
<dbReference type="PIRSF" id="PIRSF500217">
    <property type="entry name" value="AlgI"/>
    <property type="match status" value="1"/>
</dbReference>
<evidence type="ECO:0000256" key="2">
    <source>
        <dbReference type="ARBA" id="ARBA00005182"/>
    </source>
</evidence>
<keyword evidence="16" id="KW-1185">Reference proteome</keyword>
<evidence type="ECO:0000256" key="5">
    <source>
        <dbReference type="ARBA" id="ARBA00022475"/>
    </source>
</evidence>
<evidence type="ECO:0000256" key="1">
    <source>
        <dbReference type="ARBA" id="ARBA00004651"/>
    </source>
</evidence>
<keyword evidence="5 13" id="KW-1003">Cell membrane</keyword>
<evidence type="ECO:0000256" key="3">
    <source>
        <dbReference type="ARBA" id="ARBA00010323"/>
    </source>
</evidence>
<keyword evidence="6 13" id="KW-0808">Transferase</keyword>
<dbReference type="PANTHER" id="PTHR13285:SF23">
    <property type="entry name" value="TEICHOIC ACID D-ALANYLTRANSFERASE"/>
    <property type="match status" value="1"/>
</dbReference>
<keyword evidence="7 14" id="KW-0812">Transmembrane</keyword>
<reference evidence="15" key="1">
    <citation type="submission" date="2019-12" db="EMBL/GenBank/DDBJ databases">
        <title>Comparative genomics gives insights into the taxonomy of the Azoarcus-Aromatoleum group and reveals separate origins of nif in the plant-associated Azoarcus and non-plant-associated Aromatoleum sub-groups.</title>
        <authorList>
            <person name="Lafos M."/>
            <person name="Maluk M."/>
            <person name="Batista M."/>
            <person name="Junghare M."/>
            <person name="Carmona M."/>
            <person name="Faoro H."/>
            <person name="Cruz L.M."/>
            <person name="Battistoni F."/>
            <person name="De Souza E."/>
            <person name="Pedrosa F."/>
            <person name="Chen W.-M."/>
            <person name="Poole P.S."/>
            <person name="Dixon R.A."/>
            <person name="James E.K."/>
        </authorList>
    </citation>
    <scope>NUCLEOTIDE SEQUENCE</scope>
    <source>
        <strain evidence="15">LuFRes1</strain>
    </source>
</reference>
<feature type="transmembrane region" description="Helical" evidence="14">
    <location>
        <begin position="6"/>
        <end position="23"/>
    </location>
</feature>
<dbReference type="Pfam" id="PF03062">
    <property type="entry name" value="MBOAT"/>
    <property type="match status" value="1"/>
</dbReference>
<evidence type="ECO:0000256" key="12">
    <source>
        <dbReference type="ARBA" id="ARBA00031030"/>
    </source>
</evidence>
<keyword evidence="8" id="KW-0016">Alginate biosynthesis</keyword>
<comment type="caution">
    <text evidence="15">The sequence shown here is derived from an EMBL/GenBank/DDBJ whole genome shotgun (WGS) entry which is preliminary data.</text>
</comment>
<name>A0ABX1PFI2_9RHOO</name>
<dbReference type="EMBL" id="WTVG01000001">
    <property type="protein sequence ID" value="NMG23259.1"/>
    <property type="molecule type" value="Genomic_DNA"/>
</dbReference>
<sequence>MLFNSYEFIFFFLPIAFAAFFWIARYSRPLAALWLFAASLFFYGWWNPVYVGLLVGSIFFNFAIGTAISREHRRGAHVRRRLLVWIGVSSDLALLAYYKYANFFVSNANQLLGTAWHTEAILLPLGISFFTFTQIAFLVDAYRGEVKESNFVHYGLFVTYFPHLIAGPVLHHKEMMPQFSLDRTYRLQWDNLSIGLTVFAIGLFKKVVLADGVAPFASPVFSAAANGASITLLEAWCGALAYTLQLYFDFSGYSDMAIGLSRIFGIRLPLNFDSPYKATSIIDFWRRWHMTLSRFLRDYLYFALGGNRKGAVMRHANLMITMLLGGLWHGAGWTFVIWGGLHGIYLVLNHAWRRFRFVVFGTRPAGSIERFVGRFLTFLAVVLGWVFFRASDAGAALSVIGAMAGANGLMIPSNWPGAWYANALLERFGFDPALGVAVNQFDPSGTGPYWIAALLAIAWFMPNTQEFMARFAPTLERPASPQGLPSWSPHAGWAVATGTLGALALLNMSHVSEFLYFQF</sequence>
<comment type="subcellular location">
    <subcellularLocation>
        <location evidence="1">Cell membrane</location>
        <topology evidence="1">Multi-pass membrane protein</topology>
    </subcellularLocation>
</comment>
<evidence type="ECO:0000313" key="16">
    <source>
        <dbReference type="Proteomes" id="UP000615989"/>
    </source>
</evidence>
<evidence type="ECO:0000256" key="7">
    <source>
        <dbReference type="ARBA" id="ARBA00022692"/>
    </source>
</evidence>
<evidence type="ECO:0000256" key="4">
    <source>
        <dbReference type="ARBA" id="ARBA00016084"/>
    </source>
</evidence>
<feature type="transmembrane region" description="Helical" evidence="14">
    <location>
        <begin position="327"/>
        <end position="348"/>
    </location>
</feature>
<evidence type="ECO:0000256" key="10">
    <source>
        <dbReference type="ARBA" id="ARBA00023136"/>
    </source>
</evidence>
<feature type="transmembrane region" description="Helical" evidence="14">
    <location>
        <begin position="371"/>
        <end position="388"/>
    </location>
</feature>
<gene>
    <name evidence="15" type="ORF">GO606_00720</name>
</gene>
<organism evidence="15 16">
    <name type="scientific">Aromatoleum anaerobium</name>
    <dbReference type="NCBI Taxonomy" id="182180"/>
    <lineage>
        <taxon>Bacteria</taxon>
        <taxon>Pseudomonadati</taxon>
        <taxon>Pseudomonadota</taxon>
        <taxon>Betaproteobacteria</taxon>
        <taxon>Rhodocyclales</taxon>
        <taxon>Rhodocyclaceae</taxon>
        <taxon>Aromatoleum</taxon>
    </lineage>
</organism>
<keyword evidence="9 14" id="KW-1133">Transmembrane helix</keyword>
<dbReference type="PIRSF" id="PIRSF016636">
    <property type="entry name" value="AlgI_DltB"/>
    <property type="match status" value="1"/>
</dbReference>
<dbReference type="InterPro" id="IPR028362">
    <property type="entry name" value="AlgI"/>
</dbReference>
<evidence type="ECO:0000256" key="8">
    <source>
        <dbReference type="ARBA" id="ARBA00022841"/>
    </source>
</evidence>
<comment type="similarity">
    <text evidence="3 13">Belongs to the membrane-bound acyltransferase family.</text>
</comment>
<evidence type="ECO:0000256" key="13">
    <source>
        <dbReference type="PIRNR" id="PIRNR016636"/>
    </source>
</evidence>
<feature type="transmembrane region" description="Helical" evidence="14">
    <location>
        <begin position="82"/>
        <end position="100"/>
    </location>
</feature>
<comment type="pathway">
    <text evidence="2">Glycan biosynthesis; alginate biosynthesis.</text>
</comment>
<keyword evidence="11 13" id="KW-0012">Acyltransferase</keyword>
<feature type="transmembrane region" description="Helical" evidence="14">
    <location>
        <begin position="151"/>
        <end position="171"/>
    </location>
</feature>
<dbReference type="InterPro" id="IPR004299">
    <property type="entry name" value="MBOAT_fam"/>
</dbReference>
<keyword evidence="10 13" id="KW-0472">Membrane</keyword>
<feature type="transmembrane region" description="Helical" evidence="14">
    <location>
        <begin position="120"/>
        <end position="139"/>
    </location>
</feature>